<name>A0A1Y1HN01_KLENI</name>
<dbReference type="AlphaFoldDB" id="A0A1Y1HN01"/>
<organism evidence="2 3">
    <name type="scientific">Klebsormidium nitens</name>
    <name type="common">Green alga</name>
    <name type="synonym">Ulothrix nitens</name>
    <dbReference type="NCBI Taxonomy" id="105231"/>
    <lineage>
        <taxon>Eukaryota</taxon>
        <taxon>Viridiplantae</taxon>
        <taxon>Streptophyta</taxon>
        <taxon>Klebsormidiophyceae</taxon>
        <taxon>Klebsormidiales</taxon>
        <taxon>Klebsormidiaceae</taxon>
        <taxon>Klebsormidium</taxon>
    </lineage>
</organism>
<proteinExistence type="predicted"/>
<gene>
    <name evidence="2" type="ORF">KFL_000440170</name>
</gene>
<sequence length="412" mass="43893">METATATFSNCLRFPAAVRSSPPCSKVRGLVLVASTILQRQSYFKQCCLPLSTHFLKPVSRFAVGPSPATNGRRAAPITAVQTAEAAVRTSELDAVSQFSEIVPDTINFDDSEGFLATAATVTPGFLVSLSNQAGGKLKDAVDSALGADCKLEDNSMSCFLDKAMVNVGAILSRRVSGKVSNDIDARIAHDTQAILDKVHKLIRDYAELEVPQDKLLFRIPATLEGIEAVKQLESKGIQTQVNFVYSLAQAAAAADAGASVIQILVGRLRDHARANSQDVIPDPGVSLVKNAYNYVQKKGLKTKVMAAALRNKQDVFSLLGVDYLVVPGKVLGELQKSSADLDESSGFSRVLSPAGANVAQLEKVPALTQQSWSAAIGEAAEHLLAAGLKAEAEQSERAEEQFAKIWPPANM</sequence>
<dbReference type="InterPro" id="IPR013785">
    <property type="entry name" value="Aldolase_TIM"/>
</dbReference>
<evidence type="ECO:0000256" key="1">
    <source>
        <dbReference type="ARBA" id="ARBA00023270"/>
    </source>
</evidence>
<keyword evidence="3" id="KW-1185">Reference proteome</keyword>
<dbReference type="GO" id="GO:0005975">
    <property type="term" value="P:carbohydrate metabolic process"/>
    <property type="evidence" value="ECO:0007669"/>
    <property type="project" value="InterPro"/>
</dbReference>
<evidence type="ECO:0000313" key="3">
    <source>
        <dbReference type="Proteomes" id="UP000054558"/>
    </source>
</evidence>
<dbReference type="SUPFAM" id="SSF51569">
    <property type="entry name" value="Aldolase"/>
    <property type="match status" value="1"/>
</dbReference>
<dbReference type="InterPro" id="IPR001585">
    <property type="entry name" value="TAL/FSA"/>
</dbReference>
<dbReference type="STRING" id="105231.A0A1Y1HN01"/>
<reference evidence="2 3" key="1">
    <citation type="journal article" date="2014" name="Nat. Commun.">
        <title>Klebsormidium flaccidum genome reveals primary factors for plant terrestrial adaptation.</title>
        <authorList>
            <person name="Hori K."/>
            <person name="Maruyama F."/>
            <person name="Fujisawa T."/>
            <person name="Togashi T."/>
            <person name="Yamamoto N."/>
            <person name="Seo M."/>
            <person name="Sato S."/>
            <person name="Yamada T."/>
            <person name="Mori H."/>
            <person name="Tajima N."/>
            <person name="Moriyama T."/>
            <person name="Ikeuchi M."/>
            <person name="Watanabe M."/>
            <person name="Wada H."/>
            <person name="Kobayashi K."/>
            <person name="Saito M."/>
            <person name="Masuda T."/>
            <person name="Sasaki-Sekimoto Y."/>
            <person name="Mashiguchi K."/>
            <person name="Awai K."/>
            <person name="Shimojima M."/>
            <person name="Masuda S."/>
            <person name="Iwai M."/>
            <person name="Nobusawa T."/>
            <person name="Narise T."/>
            <person name="Kondo S."/>
            <person name="Saito H."/>
            <person name="Sato R."/>
            <person name="Murakawa M."/>
            <person name="Ihara Y."/>
            <person name="Oshima-Yamada Y."/>
            <person name="Ohtaka K."/>
            <person name="Satoh M."/>
            <person name="Sonobe K."/>
            <person name="Ishii M."/>
            <person name="Ohtani R."/>
            <person name="Kanamori-Sato M."/>
            <person name="Honoki R."/>
            <person name="Miyazaki D."/>
            <person name="Mochizuki H."/>
            <person name="Umetsu J."/>
            <person name="Higashi K."/>
            <person name="Shibata D."/>
            <person name="Kamiya Y."/>
            <person name="Sato N."/>
            <person name="Nakamura Y."/>
            <person name="Tabata S."/>
            <person name="Ida S."/>
            <person name="Kurokawa K."/>
            <person name="Ohta H."/>
        </authorList>
    </citation>
    <scope>NUCLEOTIDE SEQUENCE [LARGE SCALE GENOMIC DNA]</scope>
    <source>
        <strain evidence="2 3">NIES-2285</strain>
    </source>
</reference>
<dbReference type="Gene3D" id="3.20.20.70">
    <property type="entry name" value="Aldolase class I"/>
    <property type="match status" value="1"/>
</dbReference>
<dbReference type="PANTHER" id="PTHR10683:SF18">
    <property type="entry name" value="TRANSALDOLASE"/>
    <property type="match status" value="1"/>
</dbReference>
<dbReference type="EMBL" id="DF236993">
    <property type="protein sequence ID" value="GAQ80015.1"/>
    <property type="molecule type" value="Genomic_DNA"/>
</dbReference>
<accession>A0A1Y1HN01</accession>
<evidence type="ECO:0000313" key="2">
    <source>
        <dbReference type="EMBL" id="GAQ80015.1"/>
    </source>
</evidence>
<dbReference type="OrthoDB" id="2015515at2759"/>
<dbReference type="Pfam" id="PF00923">
    <property type="entry name" value="TAL_FSA"/>
    <property type="match status" value="1"/>
</dbReference>
<keyword evidence="1" id="KW-0704">Schiff base</keyword>
<dbReference type="PANTHER" id="PTHR10683">
    <property type="entry name" value="TRANSALDOLASE"/>
    <property type="match status" value="1"/>
</dbReference>
<protein>
    <submittedName>
        <fullName evidence="2">Transaldolase-like protein</fullName>
    </submittedName>
</protein>
<dbReference type="OMA" id="THAEFLW"/>
<dbReference type="Proteomes" id="UP000054558">
    <property type="component" value="Unassembled WGS sequence"/>
</dbReference>